<dbReference type="EMBL" id="CP053840">
    <property type="protein sequence ID" value="QKF68317.1"/>
    <property type="molecule type" value="Genomic_DNA"/>
</dbReference>
<name>A0AAE7E5Q4_9BACT</name>
<dbReference type="AlphaFoldDB" id="A0AAE7E5Q4"/>
<dbReference type="Proteomes" id="UP000503482">
    <property type="component" value="Chromosome"/>
</dbReference>
<dbReference type="KEGG" id="avp:AVENP_2838"/>
<keyword evidence="2" id="KW-1185">Reference proteome</keyword>
<protein>
    <submittedName>
        <fullName evidence="1">Uncharacterized protein</fullName>
    </submittedName>
</protein>
<dbReference type="RefSeq" id="WP_128360042.1">
    <property type="nucleotide sequence ID" value="NZ_CP053840.1"/>
</dbReference>
<reference evidence="1 2" key="1">
    <citation type="submission" date="2020-05" db="EMBL/GenBank/DDBJ databases">
        <title>Complete genome sequencing of Campylobacter and Arcobacter type strains.</title>
        <authorList>
            <person name="Miller W.G."/>
            <person name="Yee E."/>
        </authorList>
    </citation>
    <scope>NUCLEOTIDE SEQUENCE [LARGE SCALE GENOMIC DNA]</scope>
    <source>
        <strain evidence="1 2">LMG 26156</strain>
    </source>
</reference>
<proteinExistence type="predicted"/>
<evidence type="ECO:0000313" key="1">
    <source>
        <dbReference type="EMBL" id="QKF68317.1"/>
    </source>
</evidence>
<sequence>MNLIKELKKLETADFQNRKGEYPKGGIPDSIKFVSNDDGAQLEFEFKNSNEQEAKDWFNASKEVNVVNKFKANYNIELSAHQDGDYPDDWVKLIVKLIKKSSSLNKTPIPTPVKTKVDDNEITQFSYTYVLSNPTQIKEINLLDYKDALEDIVKTYLQDKLINITIDKSSYTMILNVKLEVGDKRRLGRLISQNTDLKQYVRKISYNNSQDKSGQLFVLKKANKEVKNETAN</sequence>
<evidence type="ECO:0000313" key="2">
    <source>
        <dbReference type="Proteomes" id="UP000503482"/>
    </source>
</evidence>
<organism evidence="1 2">
    <name type="scientific">Arcobacter venerupis</name>
    <dbReference type="NCBI Taxonomy" id="1054033"/>
    <lineage>
        <taxon>Bacteria</taxon>
        <taxon>Pseudomonadati</taxon>
        <taxon>Campylobacterota</taxon>
        <taxon>Epsilonproteobacteria</taxon>
        <taxon>Campylobacterales</taxon>
        <taxon>Arcobacteraceae</taxon>
        <taxon>Arcobacter</taxon>
    </lineage>
</organism>
<gene>
    <name evidence="1" type="ORF">AVENP_2838</name>
</gene>
<accession>A0AAE7E5Q4</accession>